<dbReference type="GO" id="GO:0006935">
    <property type="term" value="P:chemotaxis"/>
    <property type="evidence" value="ECO:0007669"/>
    <property type="project" value="UniProtKB-KW"/>
</dbReference>
<dbReference type="RefSeq" id="WP_011188230.1">
    <property type="nucleotide sequence ID" value="NC_006138.1"/>
</dbReference>
<dbReference type="Gene3D" id="3.30.450.20">
    <property type="entry name" value="PAS domain"/>
    <property type="match status" value="2"/>
</dbReference>
<evidence type="ECO:0000256" key="3">
    <source>
        <dbReference type="ARBA" id="ARBA00022500"/>
    </source>
</evidence>
<dbReference type="CDD" id="cd11386">
    <property type="entry name" value="MCP_signal"/>
    <property type="match status" value="1"/>
</dbReference>
<dbReference type="PROSITE" id="PS50192">
    <property type="entry name" value="T_SNARE"/>
    <property type="match status" value="1"/>
</dbReference>
<dbReference type="GO" id="GO:0007165">
    <property type="term" value="P:signal transduction"/>
    <property type="evidence" value="ECO:0007669"/>
    <property type="project" value="UniProtKB-KW"/>
</dbReference>
<dbReference type="eggNOG" id="COG0840">
    <property type="taxonomic scope" value="Bacteria"/>
</dbReference>
<dbReference type="SUPFAM" id="SSF58104">
    <property type="entry name" value="Methyl-accepting chemotaxis protein (MCP) signaling domain"/>
    <property type="match status" value="1"/>
</dbReference>
<keyword evidence="3" id="KW-0145">Chemotaxis</keyword>
<dbReference type="AlphaFoldDB" id="Q6APK8"/>
<dbReference type="GO" id="GO:0005886">
    <property type="term" value="C:plasma membrane"/>
    <property type="evidence" value="ECO:0007669"/>
    <property type="project" value="UniProtKB-SubCell"/>
</dbReference>
<keyword evidence="16" id="KW-1185">Reference proteome</keyword>
<dbReference type="Pfam" id="PF02743">
    <property type="entry name" value="dCache_1"/>
    <property type="match status" value="1"/>
</dbReference>
<dbReference type="InterPro" id="IPR004089">
    <property type="entry name" value="MCPsignal_dom"/>
</dbReference>
<keyword evidence="4" id="KW-0997">Cell inner membrane</keyword>
<feature type="transmembrane region" description="Helical" evidence="11">
    <location>
        <begin position="12"/>
        <end position="30"/>
    </location>
</feature>
<dbReference type="PROSITE" id="PS50885">
    <property type="entry name" value="HAMP"/>
    <property type="match status" value="1"/>
</dbReference>
<evidence type="ECO:0000256" key="7">
    <source>
        <dbReference type="ARBA" id="ARBA00023136"/>
    </source>
</evidence>
<dbReference type="PROSITE" id="PS50111">
    <property type="entry name" value="CHEMOTAXIS_TRANSDUC_2"/>
    <property type="match status" value="1"/>
</dbReference>
<reference evidence="16" key="1">
    <citation type="journal article" date="2004" name="Environ. Microbiol.">
        <title>The genome of Desulfotalea psychrophila, a sulfate-reducing bacterium from permanently cold Arctic sediments.</title>
        <authorList>
            <person name="Rabus R."/>
            <person name="Ruepp A."/>
            <person name="Frickey T."/>
            <person name="Rattei T."/>
            <person name="Fartmann B."/>
            <person name="Stark M."/>
            <person name="Bauer M."/>
            <person name="Zibat A."/>
            <person name="Lombardot T."/>
            <person name="Becker I."/>
            <person name="Amann J."/>
            <person name="Gellner K."/>
            <person name="Teeling H."/>
            <person name="Leuschner W.D."/>
            <person name="Gloeckner F.-O."/>
            <person name="Lupas A.N."/>
            <person name="Amann R."/>
            <person name="Klenk H.-P."/>
        </authorList>
    </citation>
    <scope>NUCLEOTIDE SEQUENCE [LARGE SCALE GENOMIC DNA]</scope>
    <source>
        <strain evidence="16">DSM 12343 / LSv54</strain>
    </source>
</reference>
<dbReference type="InterPro" id="IPR033479">
    <property type="entry name" value="dCache_1"/>
</dbReference>
<evidence type="ECO:0000259" key="12">
    <source>
        <dbReference type="PROSITE" id="PS50111"/>
    </source>
</evidence>
<keyword evidence="2" id="KW-1003">Cell membrane</keyword>
<dbReference type="InterPro" id="IPR029151">
    <property type="entry name" value="Sensor-like_sf"/>
</dbReference>
<dbReference type="STRING" id="177439.DP0987"/>
<dbReference type="KEGG" id="dps:DP0987"/>
<dbReference type="SUPFAM" id="SSF103190">
    <property type="entry name" value="Sensory domain-like"/>
    <property type="match status" value="1"/>
</dbReference>
<evidence type="ECO:0000259" key="13">
    <source>
        <dbReference type="PROSITE" id="PS50192"/>
    </source>
</evidence>
<dbReference type="SMART" id="SM00304">
    <property type="entry name" value="HAMP"/>
    <property type="match status" value="1"/>
</dbReference>
<evidence type="ECO:0000313" key="16">
    <source>
        <dbReference type="Proteomes" id="UP000000602"/>
    </source>
</evidence>
<accession>Q6APK8</accession>
<dbReference type="Gene3D" id="1.10.287.950">
    <property type="entry name" value="Methyl-accepting chemotaxis protein"/>
    <property type="match status" value="1"/>
</dbReference>
<dbReference type="PANTHER" id="PTHR32089:SF112">
    <property type="entry name" value="LYSOZYME-LIKE PROTEIN-RELATED"/>
    <property type="match status" value="1"/>
</dbReference>
<keyword evidence="7 11" id="KW-0472">Membrane</keyword>
<gene>
    <name evidence="15" type="ordered locus">DP0987</name>
</gene>
<evidence type="ECO:0000256" key="11">
    <source>
        <dbReference type="SAM" id="Phobius"/>
    </source>
</evidence>
<evidence type="ECO:0000256" key="1">
    <source>
        <dbReference type="ARBA" id="ARBA00004429"/>
    </source>
</evidence>
<evidence type="ECO:0000256" key="5">
    <source>
        <dbReference type="ARBA" id="ARBA00022692"/>
    </source>
</evidence>
<evidence type="ECO:0000256" key="9">
    <source>
        <dbReference type="ARBA" id="ARBA00029447"/>
    </source>
</evidence>
<evidence type="ECO:0000256" key="10">
    <source>
        <dbReference type="PROSITE-ProRule" id="PRU00284"/>
    </source>
</evidence>
<evidence type="ECO:0000256" key="6">
    <source>
        <dbReference type="ARBA" id="ARBA00022989"/>
    </source>
</evidence>
<evidence type="ECO:0000313" key="15">
    <source>
        <dbReference type="EMBL" id="CAG35716.1"/>
    </source>
</evidence>
<dbReference type="SMART" id="SM00283">
    <property type="entry name" value="MA"/>
    <property type="match status" value="1"/>
</dbReference>
<dbReference type="EMBL" id="CR522870">
    <property type="protein sequence ID" value="CAG35716.1"/>
    <property type="molecule type" value="Genomic_DNA"/>
</dbReference>
<feature type="domain" description="T-SNARE coiled-coil homology" evidence="13">
    <location>
        <begin position="561"/>
        <end position="623"/>
    </location>
</feature>
<keyword evidence="8 10" id="KW-0807">Transducer</keyword>
<dbReference type="PANTHER" id="PTHR32089">
    <property type="entry name" value="METHYL-ACCEPTING CHEMOTAXIS PROTEIN MCPB"/>
    <property type="match status" value="1"/>
</dbReference>
<proteinExistence type="inferred from homology"/>
<dbReference type="InterPro" id="IPR003660">
    <property type="entry name" value="HAMP_dom"/>
</dbReference>
<dbReference type="Pfam" id="PF00015">
    <property type="entry name" value="MCPsignal"/>
    <property type="match status" value="1"/>
</dbReference>
<dbReference type="InterPro" id="IPR000727">
    <property type="entry name" value="T_SNARE_dom"/>
</dbReference>
<name>Q6APK8_DESPS</name>
<dbReference type="Pfam" id="PF00672">
    <property type="entry name" value="HAMP"/>
    <property type="match status" value="1"/>
</dbReference>
<evidence type="ECO:0000256" key="8">
    <source>
        <dbReference type="ARBA" id="ARBA00023224"/>
    </source>
</evidence>
<comment type="subcellular location">
    <subcellularLocation>
        <location evidence="1">Cell inner membrane</location>
        <topology evidence="1">Multi-pass membrane protein</topology>
    </subcellularLocation>
</comment>
<sequence length="674" mass="73392">MFANLNLRSKMLLAILSVVVIAFVVTITLVSNKANSIVKKEAFAKTEQIAFRYSGEIREDIEEAMDAARILAHSYEAILISKTRPEKELLDSSLRHILKKNNNFTGIWVAVEPNTIFETFYYPWFHRKEGNIVADPTTDLKDYEAAAAEEYYALPKRLKREVLIEPYEDPDIHTLMTSAAVPIIHNGRCIGVVGIDIVLDELTEMVRKIRPYETGVASLISNAGKYVAYPDKERVGKDIGNTELLKKAKQAIRDGKIFTMSSYSEKLKTDTYRIFVPSYIGNSDSPWSFSVEIPMEKVLEESRNITYTCIITGIISVLLTALTIFFVSGSIVKPIKIAVASLKDIAEGEGDLTMRLEVKNRDEIGELAHWFNTFVEKLQGIIKQIGEDANVVAGSSTDLSSVAVQISLGAENTASRTNSVATATEEMTANLSSVAAAMEQSTTNTGMVAAAAEEMNATIDEIAKNTEMATRITDEAVQKARSASSKMSELEEAAITITKVTEVINEISEQTNLLALNATIEAARAGEAGKGFAVVANEIKALAQQTAQATLDIKTQIEGVQQTTTTAVKEIDETSTVIDGVNDIVTIIAAAVEEQSTAINEIVTNISQASQGIEEVNENINQCSNVAGEITREISQVNSETGEISNGIGQVNLSAQKLNEMSAKLSTIVGMFKV</sequence>
<dbReference type="CDD" id="cd06225">
    <property type="entry name" value="HAMP"/>
    <property type="match status" value="1"/>
</dbReference>
<evidence type="ECO:0000256" key="4">
    <source>
        <dbReference type="ARBA" id="ARBA00022519"/>
    </source>
</evidence>
<protein>
    <submittedName>
        <fullName evidence="15">Related to methyl-accepting chemotaxis protein</fullName>
    </submittedName>
</protein>
<feature type="domain" description="Methyl-accepting transducer" evidence="12">
    <location>
        <begin position="402"/>
        <end position="638"/>
    </location>
</feature>
<dbReference type="OrthoDB" id="9814362at2"/>
<feature type="transmembrane region" description="Helical" evidence="11">
    <location>
        <begin position="305"/>
        <end position="327"/>
    </location>
</feature>
<dbReference type="Proteomes" id="UP000000602">
    <property type="component" value="Chromosome"/>
</dbReference>
<keyword evidence="6 11" id="KW-1133">Transmembrane helix</keyword>
<dbReference type="HOGENOM" id="CLU_000445_107_12_7"/>
<organism evidence="15 16">
    <name type="scientific">Desulfotalea psychrophila (strain LSv54 / DSM 12343)</name>
    <dbReference type="NCBI Taxonomy" id="177439"/>
    <lineage>
        <taxon>Bacteria</taxon>
        <taxon>Pseudomonadati</taxon>
        <taxon>Thermodesulfobacteriota</taxon>
        <taxon>Desulfobulbia</taxon>
        <taxon>Desulfobulbales</taxon>
        <taxon>Desulfocapsaceae</taxon>
        <taxon>Desulfotalea</taxon>
    </lineage>
</organism>
<keyword evidence="5 11" id="KW-0812">Transmembrane</keyword>
<dbReference type="CDD" id="cd12913">
    <property type="entry name" value="PDC1_MCP_like"/>
    <property type="match status" value="1"/>
</dbReference>
<feature type="domain" description="HAMP" evidence="14">
    <location>
        <begin position="329"/>
        <end position="383"/>
    </location>
</feature>
<comment type="similarity">
    <text evidence="9">Belongs to the methyl-accepting chemotaxis (MCP) protein family.</text>
</comment>
<evidence type="ECO:0000256" key="2">
    <source>
        <dbReference type="ARBA" id="ARBA00022475"/>
    </source>
</evidence>
<evidence type="ECO:0000259" key="14">
    <source>
        <dbReference type="PROSITE" id="PS50885"/>
    </source>
</evidence>